<dbReference type="GO" id="GO:0005975">
    <property type="term" value="P:carbohydrate metabolic process"/>
    <property type="evidence" value="ECO:0007669"/>
    <property type="project" value="InterPro"/>
</dbReference>
<feature type="transmembrane region" description="Helical" evidence="4">
    <location>
        <begin position="38"/>
        <end position="61"/>
    </location>
</feature>
<feature type="region of interest" description="Disordered" evidence="3">
    <location>
        <begin position="358"/>
        <end position="396"/>
    </location>
</feature>
<evidence type="ECO:0000256" key="2">
    <source>
        <dbReference type="ARBA" id="ARBA00022729"/>
    </source>
</evidence>
<dbReference type="Gene3D" id="2.60.120.560">
    <property type="entry name" value="Exo-inulinase, domain 1"/>
    <property type="match status" value="1"/>
</dbReference>
<keyword evidence="2" id="KW-0732">Signal</keyword>
<organism evidence="6 7">
    <name type="scientific">Streptomyces rubrogriseus</name>
    <dbReference type="NCBI Taxonomy" id="194673"/>
    <lineage>
        <taxon>Bacteria</taxon>
        <taxon>Bacillati</taxon>
        <taxon>Actinomycetota</taxon>
        <taxon>Actinomycetes</taxon>
        <taxon>Kitasatosporales</taxon>
        <taxon>Streptomycetaceae</taxon>
        <taxon>Streptomyces</taxon>
        <taxon>Streptomyces violaceoruber group</taxon>
    </lineage>
</organism>
<gene>
    <name evidence="6" type="ORF">G3I66_40670</name>
</gene>
<dbReference type="GO" id="GO:0005576">
    <property type="term" value="C:extracellular region"/>
    <property type="evidence" value="ECO:0007669"/>
    <property type="project" value="UniProtKB-SubCell"/>
</dbReference>
<dbReference type="PANTHER" id="PTHR34216:SF3">
    <property type="entry name" value="POLY-BETA-1,6-N-ACETYL-D-GLUCOSAMINE N-DEACETYLASE"/>
    <property type="match status" value="1"/>
</dbReference>
<dbReference type="InterPro" id="IPR051398">
    <property type="entry name" value="Polysacch_Deacetylase"/>
</dbReference>
<dbReference type="CDD" id="cd10918">
    <property type="entry name" value="CE4_NodB_like_5s_6s"/>
    <property type="match status" value="1"/>
</dbReference>
<dbReference type="Pfam" id="PF01522">
    <property type="entry name" value="Polysacc_deac_1"/>
    <property type="match status" value="1"/>
</dbReference>
<feature type="region of interest" description="Disordered" evidence="3">
    <location>
        <begin position="1"/>
        <end position="35"/>
    </location>
</feature>
<feature type="region of interest" description="Disordered" evidence="3">
    <location>
        <begin position="73"/>
        <end position="94"/>
    </location>
</feature>
<accession>A0A6G3TSF8</accession>
<name>A0A6G3TSF8_9ACTN</name>
<dbReference type="InterPro" id="IPR002509">
    <property type="entry name" value="NODB_dom"/>
</dbReference>
<feature type="compositionally biased region" description="Polar residues" evidence="3">
    <location>
        <begin position="375"/>
        <end position="384"/>
    </location>
</feature>
<protein>
    <submittedName>
        <fullName evidence="6">Polysaccharide deacetylase family protein</fullName>
    </submittedName>
</protein>
<feature type="compositionally biased region" description="Basic and acidic residues" evidence="3">
    <location>
        <begin position="22"/>
        <end position="34"/>
    </location>
</feature>
<dbReference type="EMBL" id="JAAGMQ010001189">
    <property type="protein sequence ID" value="NEC39405.1"/>
    <property type="molecule type" value="Genomic_DNA"/>
</dbReference>
<reference evidence="6 7" key="1">
    <citation type="submission" date="2020-01" db="EMBL/GenBank/DDBJ databases">
        <title>Insect and environment-associated Actinomycetes.</title>
        <authorList>
            <person name="Currrie C."/>
            <person name="Chevrette M."/>
            <person name="Carlson C."/>
            <person name="Stubbendieck R."/>
            <person name="Wendt-Pienkowski E."/>
        </authorList>
    </citation>
    <scope>NUCLEOTIDE SEQUENCE [LARGE SCALE GENOMIC DNA]</scope>
    <source>
        <strain evidence="6 7">SID7739</strain>
    </source>
</reference>
<evidence type="ECO:0000259" key="5">
    <source>
        <dbReference type="Pfam" id="PF01522"/>
    </source>
</evidence>
<dbReference type="InterPro" id="IPR011330">
    <property type="entry name" value="Glyco_hydro/deAcase_b/a-brl"/>
</dbReference>
<evidence type="ECO:0000313" key="6">
    <source>
        <dbReference type="EMBL" id="NEC39405.1"/>
    </source>
</evidence>
<dbReference type="GO" id="GO:0016810">
    <property type="term" value="F:hydrolase activity, acting on carbon-nitrogen (but not peptide) bonds"/>
    <property type="evidence" value="ECO:0007669"/>
    <property type="project" value="InterPro"/>
</dbReference>
<sequence>MRRRRPGLRVRRHPGTVAVRSDGSRVDRPRRTPDGRPLLRVALGLLTAAVVALPFTAAWQYDALRHAVAEQAAPPVSGDGGPGPGPGADAKAAPAGNAPVVLAYHDVGPDDRSRYTVTPEHLDAQLRALRDAGYRTLTTREFTDFLRTGRAPGPRTVHLTFDDGTHGLWTHADPVLARYGMKAAAYLITGQVGTHRPYYLSWPEVERMARSGRWDFQAHTHLSHERAAVDAAGHERSVFTNRLWLADEGRVETSDEYRRRVAADLDRSVRDLVRHDLPRPRLFAYPFSERLDESNLDARDADALRSMLRERFTATLTNSAARPLPAGPRAAAAGQVQRLEVTRDTTAAGLLRELARRATVTPQDADRPLSHPAHWQTTGATRQTGPGMLTGDSRPPAGTAYASADYRPFATADWTDYRLRAAVGGLHGTSNSVGITLRAGSEHPVSLSVGHHTASLTTQDPEGTGDRRSCRLKPSATHRITVSVTPRHVRVSVDGESCATVRAGRWRAAEGAGGFSLSVRNDGPERQWPRFTSLTVG</sequence>
<dbReference type="Proteomes" id="UP000475666">
    <property type="component" value="Unassembled WGS sequence"/>
</dbReference>
<keyword evidence="4" id="KW-0812">Transmembrane</keyword>
<dbReference type="PANTHER" id="PTHR34216">
    <property type="match status" value="1"/>
</dbReference>
<comment type="subcellular location">
    <subcellularLocation>
        <location evidence="1">Secreted</location>
    </subcellularLocation>
</comment>
<comment type="caution">
    <text evidence="6">The sequence shown here is derived from an EMBL/GenBank/DDBJ whole genome shotgun (WGS) entry which is preliminary data.</text>
</comment>
<keyword evidence="4" id="KW-1133">Transmembrane helix</keyword>
<proteinExistence type="predicted"/>
<dbReference type="SUPFAM" id="SSF88713">
    <property type="entry name" value="Glycoside hydrolase/deacetylase"/>
    <property type="match status" value="1"/>
</dbReference>
<evidence type="ECO:0000256" key="4">
    <source>
        <dbReference type="SAM" id="Phobius"/>
    </source>
</evidence>
<evidence type="ECO:0000313" key="7">
    <source>
        <dbReference type="Proteomes" id="UP000475666"/>
    </source>
</evidence>
<feature type="compositionally biased region" description="Basic residues" evidence="3">
    <location>
        <begin position="1"/>
        <end position="14"/>
    </location>
</feature>
<evidence type="ECO:0000256" key="3">
    <source>
        <dbReference type="SAM" id="MobiDB-lite"/>
    </source>
</evidence>
<dbReference type="Gene3D" id="3.20.20.370">
    <property type="entry name" value="Glycoside hydrolase/deacetylase"/>
    <property type="match status" value="1"/>
</dbReference>
<dbReference type="AlphaFoldDB" id="A0A6G3TSF8"/>
<keyword evidence="4" id="KW-0472">Membrane</keyword>
<feature type="domain" description="NodB homology" evidence="5">
    <location>
        <begin position="151"/>
        <end position="301"/>
    </location>
</feature>
<evidence type="ECO:0000256" key="1">
    <source>
        <dbReference type="ARBA" id="ARBA00004613"/>
    </source>
</evidence>